<feature type="transmembrane region" description="Helical" evidence="6">
    <location>
        <begin position="180"/>
        <end position="199"/>
    </location>
</feature>
<keyword evidence="4 6" id="KW-1133">Transmembrane helix</keyword>
<evidence type="ECO:0000313" key="10">
    <source>
        <dbReference type="Proteomes" id="UP000823775"/>
    </source>
</evidence>
<sequence length="358" mass="39428">MSWLPALLMTIIQIGYAGMNLLSKLAMNTGMNPFIHVAYRQTFAALIMCPIAYFRERSNRPTMTRSIFFKIFLCSIFGGSINQITYIVGLQHCNPTVASALTNLMPAFTFLLAVITGDERVQFTRVCIAKVLGTLMSIGGAVILSVYHGPAVPIGQPESHWKFLEVIAHKRSNTGTNNNYLGPLLVMVSALSWSIWSIIQAKVNQEYAATYSSTGLMCFMASCVCLAIAFCIDHDQSDWSLTSSGIRVISATYSGVFCSALSYFVMSWCIGKKGPFFVSIFNPLPIIILAVLSWLLLGEKIFTGMIVGSTLIILGLLMVLWGNWVESEEKTLKTSVSKKEMAVENLESQENLKNLSTS</sequence>
<feature type="transmembrane region" description="Helical" evidence="6">
    <location>
        <begin position="33"/>
        <end position="55"/>
    </location>
</feature>
<protein>
    <recommendedName>
        <fullName evidence="6">WAT1-related protein</fullName>
    </recommendedName>
</protein>
<gene>
    <name evidence="9" type="ORF">HAX54_051514</name>
</gene>
<feature type="transmembrane region" description="Helical" evidence="6">
    <location>
        <begin position="96"/>
        <end position="115"/>
    </location>
</feature>
<organism evidence="9 10">
    <name type="scientific">Datura stramonium</name>
    <name type="common">Jimsonweed</name>
    <name type="synonym">Common thornapple</name>
    <dbReference type="NCBI Taxonomy" id="4076"/>
    <lineage>
        <taxon>Eukaryota</taxon>
        <taxon>Viridiplantae</taxon>
        <taxon>Streptophyta</taxon>
        <taxon>Embryophyta</taxon>
        <taxon>Tracheophyta</taxon>
        <taxon>Spermatophyta</taxon>
        <taxon>Magnoliopsida</taxon>
        <taxon>eudicotyledons</taxon>
        <taxon>Gunneridae</taxon>
        <taxon>Pentapetalae</taxon>
        <taxon>asterids</taxon>
        <taxon>lamiids</taxon>
        <taxon>Solanales</taxon>
        <taxon>Solanaceae</taxon>
        <taxon>Solanoideae</taxon>
        <taxon>Datureae</taxon>
        <taxon>Datura</taxon>
    </lineage>
</organism>
<comment type="similarity">
    <text evidence="2 6">Belongs to the drug/metabolite transporter (DMT) superfamily. Plant drug/metabolite exporter (P-DME) (TC 2.A.7.4) family.</text>
</comment>
<dbReference type="SUPFAM" id="SSF103481">
    <property type="entry name" value="Multidrug resistance efflux transporter EmrE"/>
    <property type="match status" value="2"/>
</dbReference>
<feature type="domain" description="EamA" evidence="8">
    <location>
        <begin position="182"/>
        <end position="320"/>
    </location>
</feature>
<accession>A0ABS8SYA7</accession>
<comment type="subcellular location">
    <subcellularLocation>
        <location evidence="1 6">Membrane</location>
        <topology evidence="1 6">Multi-pass membrane protein</topology>
    </subcellularLocation>
</comment>
<evidence type="ECO:0000256" key="7">
    <source>
        <dbReference type="SAM" id="SignalP"/>
    </source>
</evidence>
<keyword evidence="7" id="KW-0732">Signal</keyword>
<feature type="transmembrane region" description="Helical" evidence="6">
    <location>
        <begin position="276"/>
        <end position="295"/>
    </location>
</feature>
<dbReference type="Proteomes" id="UP000823775">
    <property type="component" value="Unassembled WGS sequence"/>
</dbReference>
<dbReference type="EMBL" id="JACEIK010000919">
    <property type="protein sequence ID" value="MCD7463836.1"/>
    <property type="molecule type" value="Genomic_DNA"/>
</dbReference>
<reference evidence="9 10" key="1">
    <citation type="journal article" date="2021" name="BMC Genomics">
        <title>Datura genome reveals duplications of psychoactive alkaloid biosynthetic genes and high mutation rate following tissue culture.</title>
        <authorList>
            <person name="Rajewski A."/>
            <person name="Carter-House D."/>
            <person name="Stajich J."/>
            <person name="Litt A."/>
        </authorList>
    </citation>
    <scope>NUCLEOTIDE SEQUENCE [LARGE SCALE GENOMIC DNA]</scope>
    <source>
        <strain evidence="9">AR-01</strain>
    </source>
</reference>
<feature type="chain" id="PRO_5046819462" description="WAT1-related protein" evidence="7">
    <location>
        <begin position="18"/>
        <end position="358"/>
    </location>
</feature>
<dbReference type="InterPro" id="IPR030184">
    <property type="entry name" value="WAT1-related"/>
</dbReference>
<evidence type="ECO:0000313" key="9">
    <source>
        <dbReference type="EMBL" id="MCD7463836.1"/>
    </source>
</evidence>
<dbReference type="PANTHER" id="PTHR31218">
    <property type="entry name" value="WAT1-RELATED PROTEIN"/>
    <property type="match status" value="1"/>
</dbReference>
<keyword evidence="3 6" id="KW-0812">Transmembrane</keyword>
<proteinExistence type="inferred from homology"/>
<feature type="transmembrane region" description="Helical" evidence="6">
    <location>
        <begin position="211"/>
        <end position="232"/>
    </location>
</feature>
<evidence type="ECO:0000256" key="2">
    <source>
        <dbReference type="ARBA" id="ARBA00007635"/>
    </source>
</evidence>
<feature type="domain" description="EamA" evidence="8">
    <location>
        <begin position="6"/>
        <end position="145"/>
    </location>
</feature>
<evidence type="ECO:0000256" key="6">
    <source>
        <dbReference type="RuleBase" id="RU363077"/>
    </source>
</evidence>
<comment type="caution">
    <text evidence="9">The sequence shown here is derived from an EMBL/GenBank/DDBJ whole genome shotgun (WGS) entry which is preliminary data.</text>
</comment>
<dbReference type="InterPro" id="IPR000620">
    <property type="entry name" value="EamA_dom"/>
</dbReference>
<evidence type="ECO:0000256" key="4">
    <source>
        <dbReference type="ARBA" id="ARBA00022989"/>
    </source>
</evidence>
<feature type="transmembrane region" description="Helical" evidence="6">
    <location>
        <begin position="67"/>
        <end position="90"/>
    </location>
</feature>
<feature type="transmembrane region" description="Helical" evidence="6">
    <location>
        <begin position="127"/>
        <end position="147"/>
    </location>
</feature>
<feature type="transmembrane region" description="Helical" evidence="6">
    <location>
        <begin position="301"/>
        <end position="324"/>
    </location>
</feature>
<evidence type="ECO:0000256" key="5">
    <source>
        <dbReference type="ARBA" id="ARBA00023136"/>
    </source>
</evidence>
<evidence type="ECO:0000256" key="3">
    <source>
        <dbReference type="ARBA" id="ARBA00022692"/>
    </source>
</evidence>
<evidence type="ECO:0000259" key="8">
    <source>
        <dbReference type="Pfam" id="PF00892"/>
    </source>
</evidence>
<evidence type="ECO:0000256" key="1">
    <source>
        <dbReference type="ARBA" id="ARBA00004141"/>
    </source>
</evidence>
<keyword evidence="10" id="KW-1185">Reference proteome</keyword>
<feature type="transmembrane region" description="Helical" evidence="6">
    <location>
        <begin position="244"/>
        <end position="264"/>
    </location>
</feature>
<name>A0ABS8SYA7_DATST</name>
<feature type="signal peptide" evidence="7">
    <location>
        <begin position="1"/>
        <end position="17"/>
    </location>
</feature>
<keyword evidence="5 6" id="KW-0472">Membrane</keyword>
<dbReference type="Pfam" id="PF00892">
    <property type="entry name" value="EamA"/>
    <property type="match status" value="2"/>
</dbReference>
<dbReference type="InterPro" id="IPR037185">
    <property type="entry name" value="EmrE-like"/>
</dbReference>